<dbReference type="OrthoDB" id="1886636at2759"/>
<name>A0A6A4GDN7_9AGAR</name>
<dbReference type="InterPro" id="IPR052579">
    <property type="entry name" value="Zinc_finger_SWIM"/>
</dbReference>
<feature type="non-terminal residue" evidence="3">
    <location>
        <position position="522"/>
    </location>
</feature>
<keyword evidence="1" id="KW-0863">Zinc-finger</keyword>
<protein>
    <recommendedName>
        <fullName evidence="2">SWIM-type domain-containing protein</fullName>
    </recommendedName>
</protein>
<evidence type="ECO:0000313" key="3">
    <source>
        <dbReference type="EMBL" id="KAE9383567.1"/>
    </source>
</evidence>
<sequence length="522" mass="59553">LTMKIYPETSKVLGLYKVEHTHELGNANVCYTRVPEDDRAEIAGLLRMGVEPRQVLKQMHGSSNTESNALNPSEKPALRREFINSNYIRQIRQRLDQDHIRLADSDARSVELHVERLHKKGGLLLFTIMLRDCWGRGFPAAFMFCSDGTDAMINNYLSLLRTWFPNVSLHRAMSDKDMAQINAIRRQYPLARLALCWWHVLHAWQQHFNATEFPELWALLKAWIRVMDQTEFESYWEKIAFVAPTSVREYLERNWLTRGVIEMWSAVYWKGFSIEEESDTNMLTEAWHHLLKGHFLLGKGNRHLDYLIYIITDIAIPHFIVRHRHQLLGFEGLNLRAERRAEAELKGSMILKSDITCISSGGIVSYIVRSQADSEKAYTVALDSTVSCSCLSFPSIEYCKHVHAVHLNFAPDSMETIESLPISSLTTVPSFISSNNNPPPTIESTPQNNDQAQEIQLKLNALAVRLQVEQLSSGLDSELQTFSAALDHFAEALGPSDTHVLPPRHKIAPNQHSWTETAPKMG</sequence>
<gene>
    <name evidence="3" type="ORF">BT96DRAFT_782109</name>
</gene>
<reference evidence="3" key="1">
    <citation type="journal article" date="2019" name="Environ. Microbiol.">
        <title>Fungal ecological strategies reflected in gene transcription - a case study of two litter decomposers.</title>
        <authorList>
            <person name="Barbi F."/>
            <person name="Kohler A."/>
            <person name="Barry K."/>
            <person name="Baskaran P."/>
            <person name="Daum C."/>
            <person name="Fauchery L."/>
            <person name="Ihrmark K."/>
            <person name="Kuo A."/>
            <person name="LaButti K."/>
            <person name="Lipzen A."/>
            <person name="Morin E."/>
            <person name="Grigoriev I.V."/>
            <person name="Henrissat B."/>
            <person name="Lindahl B."/>
            <person name="Martin F."/>
        </authorList>
    </citation>
    <scope>NUCLEOTIDE SEQUENCE</scope>
    <source>
        <strain evidence="3">JB14</strain>
    </source>
</reference>
<evidence type="ECO:0000259" key="2">
    <source>
        <dbReference type="PROSITE" id="PS50966"/>
    </source>
</evidence>
<dbReference type="AlphaFoldDB" id="A0A6A4GDN7"/>
<keyword evidence="4" id="KW-1185">Reference proteome</keyword>
<dbReference type="InterPro" id="IPR018289">
    <property type="entry name" value="MULE_transposase_dom"/>
</dbReference>
<organism evidence="3 4">
    <name type="scientific">Gymnopus androsaceus JB14</name>
    <dbReference type="NCBI Taxonomy" id="1447944"/>
    <lineage>
        <taxon>Eukaryota</taxon>
        <taxon>Fungi</taxon>
        <taxon>Dikarya</taxon>
        <taxon>Basidiomycota</taxon>
        <taxon>Agaricomycotina</taxon>
        <taxon>Agaricomycetes</taxon>
        <taxon>Agaricomycetidae</taxon>
        <taxon>Agaricales</taxon>
        <taxon>Marasmiineae</taxon>
        <taxon>Omphalotaceae</taxon>
        <taxon>Gymnopus</taxon>
    </lineage>
</organism>
<feature type="domain" description="SWIM-type" evidence="2">
    <location>
        <begin position="378"/>
        <end position="410"/>
    </location>
</feature>
<keyword evidence="1" id="KW-0862">Zinc</keyword>
<dbReference type="PANTHER" id="PTHR31569:SF4">
    <property type="entry name" value="SWIM-TYPE DOMAIN-CONTAINING PROTEIN"/>
    <property type="match status" value="1"/>
</dbReference>
<proteinExistence type="predicted"/>
<dbReference type="PANTHER" id="PTHR31569">
    <property type="entry name" value="SWIM-TYPE DOMAIN-CONTAINING PROTEIN"/>
    <property type="match status" value="1"/>
</dbReference>
<feature type="non-terminal residue" evidence="3">
    <location>
        <position position="1"/>
    </location>
</feature>
<dbReference type="GO" id="GO:0008270">
    <property type="term" value="F:zinc ion binding"/>
    <property type="evidence" value="ECO:0007669"/>
    <property type="project" value="UniProtKB-KW"/>
</dbReference>
<evidence type="ECO:0000313" key="4">
    <source>
        <dbReference type="Proteomes" id="UP000799118"/>
    </source>
</evidence>
<dbReference type="Pfam" id="PF10551">
    <property type="entry name" value="MULE"/>
    <property type="match status" value="1"/>
</dbReference>
<dbReference type="PROSITE" id="PS50966">
    <property type="entry name" value="ZF_SWIM"/>
    <property type="match status" value="1"/>
</dbReference>
<accession>A0A6A4GDN7</accession>
<evidence type="ECO:0000256" key="1">
    <source>
        <dbReference type="PROSITE-ProRule" id="PRU00325"/>
    </source>
</evidence>
<dbReference type="InterPro" id="IPR007527">
    <property type="entry name" value="Znf_SWIM"/>
</dbReference>
<dbReference type="EMBL" id="ML770403">
    <property type="protein sequence ID" value="KAE9383567.1"/>
    <property type="molecule type" value="Genomic_DNA"/>
</dbReference>
<keyword evidence="1" id="KW-0479">Metal-binding</keyword>
<dbReference type="Proteomes" id="UP000799118">
    <property type="component" value="Unassembled WGS sequence"/>
</dbReference>